<dbReference type="GO" id="GO:0051015">
    <property type="term" value="F:actin filament binding"/>
    <property type="evidence" value="ECO:0007669"/>
    <property type="project" value="TreeGrafter"/>
</dbReference>
<dbReference type="Gene3D" id="3.30.1460.20">
    <property type="match status" value="2"/>
</dbReference>
<comment type="function">
    <text evidence="6">Functions as actin-binding component of the Arp2/3 complex which is involved in regulation of actin polymerization and together with an activating nucleation-promoting factor (NPF) mediates the formation of branched actin networks.</text>
</comment>
<dbReference type="InterPro" id="IPR034666">
    <property type="entry name" value="ARPC2/4"/>
</dbReference>
<accession>A0A6S9S9T6</accession>
<comment type="subcellular location">
    <subcellularLocation>
        <location evidence="1 6">Cytoplasm</location>
        <location evidence="1 6">Cytoskeleton</location>
    </subcellularLocation>
</comment>
<proteinExistence type="inferred from homology"/>
<name>A0A6S9S9T6_CHRCT</name>
<gene>
    <name evidence="7" type="ORF">PCAR00345_LOCUS8237</name>
    <name evidence="8" type="ORF">PCAR00345_LOCUS8238</name>
</gene>
<evidence type="ECO:0000256" key="4">
    <source>
        <dbReference type="ARBA" id="ARBA00023203"/>
    </source>
</evidence>
<reference evidence="7" key="1">
    <citation type="submission" date="2021-01" db="EMBL/GenBank/DDBJ databases">
        <authorList>
            <person name="Corre E."/>
            <person name="Pelletier E."/>
            <person name="Niang G."/>
            <person name="Scheremetjew M."/>
            <person name="Finn R."/>
            <person name="Kale V."/>
            <person name="Holt S."/>
            <person name="Cochrane G."/>
            <person name="Meng A."/>
            <person name="Brown T."/>
            <person name="Cohen L."/>
        </authorList>
    </citation>
    <scope>NUCLEOTIDE SEQUENCE</scope>
    <source>
        <strain evidence="7">CCMP645</strain>
    </source>
</reference>
<evidence type="ECO:0000256" key="1">
    <source>
        <dbReference type="ARBA" id="ARBA00004245"/>
    </source>
</evidence>
<comment type="similarity">
    <text evidence="2 6">Belongs to the ARPC2 family.</text>
</comment>
<dbReference type="GO" id="GO:0034314">
    <property type="term" value="P:Arp2/3 complex-mediated actin nucleation"/>
    <property type="evidence" value="ECO:0007669"/>
    <property type="project" value="InterPro"/>
</dbReference>
<dbReference type="SUPFAM" id="SSF69645">
    <property type="entry name" value="Arp2/3 complex subunits"/>
    <property type="match status" value="2"/>
</dbReference>
<comment type="subunit">
    <text evidence="6">Component of the Arp2/3 complex.</text>
</comment>
<dbReference type="GO" id="GO:0005885">
    <property type="term" value="C:Arp2/3 protein complex"/>
    <property type="evidence" value="ECO:0007669"/>
    <property type="project" value="InterPro"/>
</dbReference>
<evidence type="ECO:0000256" key="3">
    <source>
        <dbReference type="ARBA" id="ARBA00022490"/>
    </source>
</evidence>
<dbReference type="PANTHER" id="PTHR12058:SF0">
    <property type="entry name" value="ACTIN-RELATED PROTEIN 2_3 COMPLEX SUBUNIT 2"/>
    <property type="match status" value="1"/>
</dbReference>
<keyword evidence="4 6" id="KW-0009">Actin-binding</keyword>
<evidence type="ECO:0000256" key="6">
    <source>
        <dbReference type="RuleBase" id="RU364015"/>
    </source>
</evidence>
<dbReference type="InterPro" id="IPR007188">
    <property type="entry name" value="ARPC2"/>
</dbReference>
<organism evidence="7">
    <name type="scientific">Chrysotila carterae</name>
    <name type="common">Marine alga</name>
    <name type="synonym">Syracosphaera carterae</name>
    <dbReference type="NCBI Taxonomy" id="13221"/>
    <lineage>
        <taxon>Eukaryota</taxon>
        <taxon>Haptista</taxon>
        <taxon>Haptophyta</taxon>
        <taxon>Prymnesiophyceae</taxon>
        <taxon>Isochrysidales</taxon>
        <taxon>Isochrysidaceae</taxon>
        <taxon>Chrysotila</taxon>
    </lineage>
</organism>
<evidence type="ECO:0000256" key="2">
    <source>
        <dbReference type="ARBA" id="ARBA00007192"/>
    </source>
</evidence>
<dbReference type="PANTHER" id="PTHR12058">
    <property type="entry name" value="ARP2/3 COMPLEX 34 KDA SUBUNIT"/>
    <property type="match status" value="1"/>
</dbReference>
<dbReference type="GO" id="GO:0030041">
    <property type="term" value="P:actin filament polymerization"/>
    <property type="evidence" value="ECO:0007669"/>
    <property type="project" value="InterPro"/>
</dbReference>
<dbReference type="Pfam" id="PF04045">
    <property type="entry name" value="P34-Arc"/>
    <property type="match status" value="1"/>
</dbReference>
<evidence type="ECO:0000256" key="5">
    <source>
        <dbReference type="ARBA" id="ARBA00023212"/>
    </source>
</evidence>
<protein>
    <recommendedName>
        <fullName evidence="6">Arp2/3 complex 34 kDa subunit</fullName>
    </recommendedName>
</protein>
<dbReference type="GO" id="GO:0005200">
    <property type="term" value="F:structural constituent of cytoskeleton"/>
    <property type="evidence" value="ECO:0007669"/>
    <property type="project" value="TreeGrafter"/>
</dbReference>
<dbReference type="EMBL" id="HBIZ01013572">
    <property type="protein sequence ID" value="CAE0755650.1"/>
    <property type="molecule type" value="Transcribed_RNA"/>
</dbReference>
<evidence type="ECO:0000313" key="7">
    <source>
        <dbReference type="EMBL" id="CAE0755649.1"/>
    </source>
</evidence>
<keyword evidence="5 6" id="KW-0206">Cytoskeleton</keyword>
<dbReference type="EMBL" id="HBIZ01013571">
    <property type="protein sequence ID" value="CAE0755649.1"/>
    <property type="molecule type" value="Transcribed_RNA"/>
</dbReference>
<evidence type="ECO:0000313" key="8">
    <source>
        <dbReference type="EMBL" id="CAE0755650.1"/>
    </source>
</evidence>
<keyword evidence="3 6" id="KW-0963">Cytoplasm</keyword>
<dbReference type="AlphaFoldDB" id="A0A6S9S9T6"/>
<sequence length="310" mass="35061">MIHLEPGHRIVADAVAMCVHSSPEKREAVDVRCSDFGCHYYVCAAPEEPHILRVSLWTRCFDAVQEQVGKSYFQEIYPGLVDSPLPEYKLTLRINLDELPSDSQEKDAFVRRIACLKRDVLGAPLLICFKALLDGPTPSRAVYAVPYREDETMWVIPARSPANDLVVVVFSICFENPVEQAIAKAFLQELEISKRQARDLATAPSVTYTQEPPYELKSLSGIDLRTAKNFVGFVSLAISKRSVEGGRLEKAVTLVEGYRAYLIYHVQATKSQLHTRIRSRSHTWLQVLNRAKPEKLNSEKKTISGRNFKR</sequence>